<name>X1MH67_9ZZZZ</name>
<gene>
    <name evidence="1" type="ORF">S06H3_30739</name>
</gene>
<accession>X1MH67</accession>
<evidence type="ECO:0000313" key="1">
    <source>
        <dbReference type="EMBL" id="GAI30962.1"/>
    </source>
</evidence>
<proteinExistence type="predicted"/>
<comment type="caution">
    <text evidence="1">The sequence shown here is derived from an EMBL/GenBank/DDBJ whole genome shotgun (WGS) entry which is preliminary data.</text>
</comment>
<dbReference type="InterPro" id="IPR027396">
    <property type="entry name" value="DsrEFH-like"/>
</dbReference>
<organism evidence="1">
    <name type="scientific">marine sediment metagenome</name>
    <dbReference type="NCBI Taxonomy" id="412755"/>
    <lineage>
        <taxon>unclassified sequences</taxon>
        <taxon>metagenomes</taxon>
        <taxon>ecological metagenomes</taxon>
    </lineage>
</organism>
<reference evidence="1" key="1">
    <citation type="journal article" date="2014" name="Front. Microbiol.">
        <title>High frequency of phylogenetically diverse reductive dehalogenase-homologous genes in deep subseafloor sedimentary metagenomes.</title>
        <authorList>
            <person name="Kawai M."/>
            <person name="Futagami T."/>
            <person name="Toyoda A."/>
            <person name="Takaki Y."/>
            <person name="Nishi S."/>
            <person name="Hori S."/>
            <person name="Arai W."/>
            <person name="Tsubouchi T."/>
            <person name="Morono Y."/>
            <person name="Uchiyama I."/>
            <person name="Ito T."/>
            <person name="Fujiyama A."/>
            <person name="Inagaki F."/>
            <person name="Takami H."/>
        </authorList>
    </citation>
    <scope>NUCLEOTIDE SEQUENCE</scope>
    <source>
        <strain evidence="1">Expedition CK06-06</strain>
    </source>
</reference>
<dbReference type="EMBL" id="BARV01018131">
    <property type="protein sequence ID" value="GAI30962.1"/>
    <property type="molecule type" value="Genomic_DNA"/>
</dbReference>
<dbReference type="Gene3D" id="3.40.1260.10">
    <property type="entry name" value="DsrEFH-like"/>
    <property type="match status" value="1"/>
</dbReference>
<dbReference type="AlphaFoldDB" id="X1MH67"/>
<protein>
    <submittedName>
        <fullName evidence="1">Uncharacterized protein</fullName>
    </submittedName>
</protein>
<sequence length="62" mass="6872">MATKVFVLLSSGDKEVLLEVGLVYPLHTVKNKRMDKVKVIIFGPSERVAACDLEVVTQQDGR</sequence>